<keyword evidence="3 7" id="KW-0812">Transmembrane</keyword>
<dbReference type="AlphaFoldDB" id="A0A2R4CFX6"/>
<dbReference type="PANTHER" id="PTHR43731">
    <property type="entry name" value="RHOMBOID PROTEASE"/>
    <property type="match status" value="1"/>
</dbReference>
<dbReference type="InterPro" id="IPR035952">
    <property type="entry name" value="Rhomboid-like_sf"/>
</dbReference>
<feature type="transmembrane region" description="Helical" evidence="7">
    <location>
        <begin position="66"/>
        <end position="87"/>
    </location>
</feature>
<feature type="transmembrane region" description="Helical" evidence="7">
    <location>
        <begin position="159"/>
        <end position="180"/>
    </location>
</feature>
<dbReference type="SUPFAM" id="SSF50969">
    <property type="entry name" value="YVTN repeat-like/Quinoprotein amine dehydrogenase"/>
    <property type="match status" value="1"/>
</dbReference>
<dbReference type="GO" id="GO:0016020">
    <property type="term" value="C:membrane"/>
    <property type="evidence" value="ECO:0007669"/>
    <property type="project" value="UniProtKB-SubCell"/>
</dbReference>
<keyword evidence="5 7" id="KW-1133">Transmembrane helix</keyword>
<evidence type="ECO:0000256" key="4">
    <source>
        <dbReference type="ARBA" id="ARBA00022801"/>
    </source>
</evidence>
<evidence type="ECO:0000256" key="5">
    <source>
        <dbReference type="ARBA" id="ARBA00022989"/>
    </source>
</evidence>
<name>A0A2R4CFX6_9BURK</name>
<evidence type="ECO:0000313" key="9">
    <source>
        <dbReference type="EMBL" id="AVR98539.1"/>
    </source>
</evidence>
<feature type="domain" description="Peptidase S54 rhomboid" evidence="8">
    <location>
        <begin position="57"/>
        <end position="197"/>
    </location>
</feature>
<keyword evidence="4" id="KW-0378">Hydrolase</keyword>
<evidence type="ECO:0000256" key="2">
    <source>
        <dbReference type="ARBA" id="ARBA00009045"/>
    </source>
</evidence>
<dbReference type="EMBL" id="CP028324">
    <property type="protein sequence ID" value="AVR98539.1"/>
    <property type="molecule type" value="Genomic_DNA"/>
</dbReference>
<proteinExistence type="inferred from homology"/>
<dbReference type="InterPro" id="IPR011044">
    <property type="entry name" value="Quino_amine_DH_bsu"/>
</dbReference>
<evidence type="ECO:0000256" key="3">
    <source>
        <dbReference type="ARBA" id="ARBA00022692"/>
    </source>
</evidence>
<dbReference type="InterPro" id="IPR050925">
    <property type="entry name" value="Rhomboid_protease_S54"/>
</dbReference>
<feature type="transmembrane region" description="Helical" evidence="7">
    <location>
        <begin position="12"/>
        <end position="33"/>
    </location>
</feature>
<dbReference type="InterPro" id="IPR015943">
    <property type="entry name" value="WD40/YVTN_repeat-like_dom_sf"/>
</dbReference>
<feature type="transmembrane region" description="Helical" evidence="7">
    <location>
        <begin position="124"/>
        <end position="147"/>
    </location>
</feature>
<dbReference type="RefSeq" id="WP_107143872.1">
    <property type="nucleotide sequence ID" value="NZ_CP028324.1"/>
</dbReference>
<dbReference type="KEGG" id="masz:C9I28_25075"/>
<dbReference type="GO" id="GO:0004252">
    <property type="term" value="F:serine-type endopeptidase activity"/>
    <property type="evidence" value="ECO:0007669"/>
    <property type="project" value="InterPro"/>
</dbReference>
<gene>
    <name evidence="9" type="ORF">C9I28_25075</name>
</gene>
<protein>
    <recommendedName>
        <fullName evidence="8">Peptidase S54 rhomboid domain-containing protein</fullName>
    </recommendedName>
</protein>
<dbReference type="Gene3D" id="2.130.10.10">
    <property type="entry name" value="YVTN repeat-like/Quinoprotein amine dehydrogenase"/>
    <property type="match status" value="1"/>
</dbReference>
<evidence type="ECO:0000259" key="8">
    <source>
        <dbReference type="Pfam" id="PF01694"/>
    </source>
</evidence>
<dbReference type="InterPro" id="IPR022764">
    <property type="entry name" value="Peptidase_S54_rhomboid_dom"/>
</dbReference>
<keyword evidence="10" id="KW-1185">Reference proteome</keyword>
<evidence type="ECO:0000256" key="6">
    <source>
        <dbReference type="ARBA" id="ARBA00023136"/>
    </source>
</evidence>
<accession>A0A2R4CFX6</accession>
<dbReference type="Gene3D" id="1.20.1540.10">
    <property type="entry name" value="Rhomboid-like"/>
    <property type="match status" value="1"/>
</dbReference>
<dbReference type="Proteomes" id="UP000240505">
    <property type="component" value="Chromosome"/>
</dbReference>
<dbReference type="Pfam" id="PF01694">
    <property type="entry name" value="Rhomboid"/>
    <property type="match status" value="1"/>
</dbReference>
<evidence type="ECO:0000256" key="1">
    <source>
        <dbReference type="ARBA" id="ARBA00004141"/>
    </source>
</evidence>
<keyword evidence="6 7" id="KW-0472">Membrane</keyword>
<evidence type="ECO:0000313" key="10">
    <source>
        <dbReference type="Proteomes" id="UP000240505"/>
    </source>
</evidence>
<dbReference type="PANTHER" id="PTHR43731:SF14">
    <property type="entry name" value="PRESENILIN-ASSOCIATED RHOMBOID-LIKE PROTEIN, MITOCHONDRIAL"/>
    <property type="match status" value="1"/>
</dbReference>
<feature type="transmembrane region" description="Helical" evidence="7">
    <location>
        <begin position="186"/>
        <end position="202"/>
    </location>
</feature>
<dbReference type="OrthoDB" id="9778341at2"/>
<sequence>MTVSDQPSRFPVVTLTLIAINVLLYLIQVVGGLDWLNPKSDDLVRWGANLAVYSLTDEPWRLLTSMFLHIGLMHLAVNMYMLLSFGAMAERRFGPVRLLLVYLLSGLAGSVVSALWHADPFNQVVAAGASGALMGLTGAYLADWLVASWHNDPHEDVKIGGPLVQTILINLVIGSAIPGIDNACHVGGLIGGFVVGGAFALVSPRASRLQSTLAGVLICAGALAALVAALRLEPSEGLLMLREVHAAEQAEREEKQLAERKKKERLAAVAEERKRGPRTETDDIAAGTSIALEHPPQSLYLMPDGKRIAITAGWNAVQVMDLATRTGGPWIKGPRTDGLMIGCYDAPCFPNNPNALALGPDGRTAYAASMETDGIGIVDLEAGKMTGAVKTGKLPRALAVDAAGKRAYVVNDVANTVVAVDLATSKVVAKSAVFGKNKLEYYHPVGVWLAAQDREVWVLDQSLSRVVVLDAATLAEIAEVSITSGYMNGAHFDAARGKAWVVGVDALDQVDLAGRKVEKTAHFCQGVRAAPVAIDRAASRLAIAAEGRVWIVSLRTGFIVASYPYDGKPTGLQFAPDGKHLYAIGTDPHRLTTLDMAVTAELGAAAGADELKFLCSNLD</sequence>
<feature type="transmembrane region" description="Helical" evidence="7">
    <location>
        <begin position="99"/>
        <end position="118"/>
    </location>
</feature>
<evidence type="ECO:0000256" key="7">
    <source>
        <dbReference type="SAM" id="Phobius"/>
    </source>
</evidence>
<organism evidence="9 10">
    <name type="scientific">Pseudoduganella armeniaca</name>
    <dbReference type="NCBI Taxonomy" id="2072590"/>
    <lineage>
        <taxon>Bacteria</taxon>
        <taxon>Pseudomonadati</taxon>
        <taxon>Pseudomonadota</taxon>
        <taxon>Betaproteobacteria</taxon>
        <taxon>Burkholderiales</taxon>
        <taxon>Oxalobacteraceae</taxon>
        <taxon>Telluria group</taxon>
        <taxon>Pseudoduganella</taxon>
    </lineage>
</organism>
<reference evidence="9 10" key="1">
    <citation type="submission" date="2018-03" db="EMBL/GenBank/DDBJ databases">
        <title>Massilia armeniaca sp. nov., isolated from desert soil.</title>
        <authorList>
            <person name="Huang H."/>
            <person name="Ren M."/>
        </authorList>
    </citation>
    <scope>NUCLEOTIDE SEQUENCE [LARGE SCALE GENOMIC DNA]</scope>
    <source>
        <strain evidence="9 10">ZMN-3</strain>
    </source>
</reference>
<feature type="transmembrane region" description="Helical" evidence="7">
    <location>
        <begin position="214"/>
        <end position="232"/>
    </location>
</feature>
<dbReference type="SUPFAM" id="SSF144091">
    <property type="entry name" value="Rhomboid-like"/>
    <property type="match status" value="1"/>
</dbReference>
<comment type="subcellular location">
    <subcellularLocation>
        <location evidence="1">Membrane</location>
        <topology evidence="1">Multi-pass membrane protein</topology>
    </subcellularLocation>
</comment>
<comment type="similarity">
    <text evidence="2">Belongs to the peptidase S54 family.</text>
</comment>